<keyword evidence="2" id="KW-0732">Signal</keyword>
<dbReference type="InterPro" id="IPR032710">
    <property type="entry name" value="NTF2-like_dom_sf"/>
</dbReference>
<reference evidence="4" key="1">
    <citation type="submission" date="2022-04" db="EMBL/GenBank/DDBJ databases">
        <title>Corynebacterium kalidii LD5P10.</title>
        <authorList>
            <person name="Sun J.Q."/>
        </authorList>
    </citation>
    <scope>NUCLEOTIDE SEQUENCE</scope>
    <source>
        <strain evidence="4">LD5P10</strain>
    </source>
</reference>
<feature type="compositionally biased region" description="Low complexity" evidence="1">
    <location>
        <begin position="36"/>
        <end position="53"/>
    </location>
</feature>
<evidence type="ECO:0000259" key="3">
    <source>
        <dbReference type="Pfam" id="PF12680"/>
    </source>
</evidence>
<keyword evidence="5" id="KW-1185">Reference proteome</keyword>
<dbReference type="RefSeq" id="WP_244804696.1">
    <property type="nucleotide sequence ID" value="NZ_JALIEA010000016.1"/>
</dbReference>
<feature type="region of interest" description="Disordered" evidence="1">
    <location>
        <begin position="27"/>
        <end position="54"/>
    </location>
</feature>
<dbReference type="Proteomes" id="UP001139207">
    <property type="component" value="Unassembled WGS sequence"/>
</dbReference>
<sequence>MKKYRLLATTTLAVTALTLTACGNSDVDTTAPAGDTTSQSTSDSPTSSTSSSSNENLELVTDFYNDFFNDHDISAADVISDDYIQHNPQVPDGKAPFVDYFAGYFQDNPDYRGEIKRSAVNDDLVFLHVHSTNDDDDTGQAVVDIFRVDDGIIVEHWDVLQDVPEDSANDNTMF</sequence>
<organism evidence="4 5">
    <name type="scientific">Corynebacterium kalidii</name>
    <dbReference type="NCBI Taxonomy" id="2931982"/>
    <lineage>
        <taxon>Bacteria</taxon>
        <taxon>Bacillati</taxon>
        <taxon>Actinomycetota</taxon>
        <taxon>Actinomycetes</taxon>
        <taxon>Mycobacteriales</taxon>
        <taxon>Corynebacteriaceae</taxon>
        <taxon>Corynebacterium</taxon>
    </lineage>
</organism>
<dbReference type="SUPFAM" id="SSF54427">
    <property type="entry name" value="NTF2-like"/>
    <property type="match status" value="1"/>
</dbReference>
<dbReference type="PANTHER" id="PTHR38436">
    <property type="entry name" value="POLYKETIDE CYCLASE SNOAL-LIKE DOMAIN"/>
    <property type="match status" value="1"/>
</dbReference>
<dbReference type="GO" id="GO:0030638">
    <property type="term" value="P:polyketide metabolic process"/>
    <property type="evidence" value="ECO:0007669"/>
    <property type="project" value="InterPro"/>
</dbReference>
<accession>A0A9X2B2N5</accession>
<feature type="domain" description="SnoaL-like" evidence="3">
    <location>
        <begin position="60"/>
        <end position="156"/>
    </location>
</feature>
<gene>
    <name evidence="4" type="ORF">MUN33_09585</name>
</gene>
<dbReference type="EMBL" id="JALIEA010000016">
    <property type="protein sequence ID" value="MCJ7858960.1"/>
    <property type="molecule type" value="Genomic_DNA"/>
</dbReference>
<name>A0A9X2B2N5_9CORY</name>
<protein>
    <submittedName>
        <fullName evidence="4">Nuclear transport factor 2 family protein</fullName>
    </submittedName>
</protein>
<proteinExistence type="predicted"/>
<dbReference type="InterPro" id="IPR009959">
    <property type="entry name" value="Cyclase_SnoaL-like"/>
</dbReference>
<feature type="chain" id="PRO_5040797574" evidence="2">
    <location>
        <begin position="22"/>
        <end position="174"/>
    </location>
</feature>
<evidence type="ECO:0000256" key="1">
    <source>
        <dbReference type="SAM" id="MobiDB-lite"/>
    </source>
</evidence>
<dbReference type="InterPro" id="IPR037401">
    <property type="entry name" value="SnoaL-like"/>
</dbReference>
<dbReference type="Gene3D" id="3.10.450.50">
    <property type="match status" value="1"/>
</dbReference>
<dbReference type="PROSITE" id="PS51257">
    <property type="entry name" value="PROKAR_LIPOPROTEIN"/>
    <property type="match status" value="1"/>
</dbReference>
<comment type="caution">
    <text evidence="4">The sequence shown here is derived from an EMBL/GenBank/DDBJ whole genome shotgun (WGS) entry which is preliminary data.</text>
</comment>
<evidence type="ECO:0000256" key="2">
    <source>
        <dbReference type="SAM" id="SignalP"/>
    </source>
</evidence>
<dbReference type="Pfam" id="PF12680">
    <property type="entry name" value="SnoaL_2"/>
    <property type="match status" value="1"/>
</dbReference>
<dbReference type="AlphaFoldDB" id="A0A9X2B2N5"/>
<evidence type="ECO:0000313" key="4">
    <source>
        <dbReference type="EMBL" id="MCJ7858960.1"/>
    </source>
</evidence>
<evidence type="ECO:0000313" key="5">
    <source>
        <dbReference type="Proteomes" id="UP001139207"/>
    </source>
</evidence>
<feature type="signal peptide" evidence="2">
    <location>
        <begin position="1"/>
        <end position="21"/>
    </location>
</feature>
<dbReference type="PANTHER" id="PTHR38436:SF1">
    <property type="entry name" value="ESTER CYCLASE"/>
    <property type="match status" value="1"/>
</dbReference>